<keyword evidence="1" id="KW-0472">Membrane</keyword>
<dbReference type="Proteomes" id="UP001449225">
    <property type="component" value="Unassembled WGS sequence"/>
</dbReference>
<sequence>MERRIKHLKISLIVEMLLGSIFAAFMALILGTMATDSPTSTGIDFVMGALMGFCLIAIPSVLIPALSLRELKRFPEKKTSNINYINSAIVTLFIFFPLGVWQVYNLVKLNKSE</sequence>
<comment type="caution">
    <text evidence="2">The sequence shown here is derived from an EMBL/GenBank/DDBJ whole genome shotgun (WGS) entry which is preliminary data.</text>
</comment>
<proteinExistence type="predicted"/>
<evidence type="ECO:0000313" key="2">
    <source>
        <dbReference type="EMBL" id="MEM5536955.1"/>
    </source>
</evidence>
<dbReference type="EMBL" id="JBBMRA010000010">
    <property type="protein sequence ID" value="MEM5536955.1"/>
    <property type="molecule type" value="Genomic_DNA"/>
</dbReference>
<feature type="transmembrane region" description="Helical" evidence="1">
    <location>
        <begin position="84"/>
        <end position="104"/>
    </location>
</feature>
<gene>
    <name evidence="2" type="ORF">WNY58_11185</name>
</gene>
<dbReference type="RefSeq" id="WP_342854555.1">
    <property type="nucleotide sequence ID" value="NZ_JBBMRA010000010.1"/>
</dbReference>
<keyword evidence="1" id="KW-1133">Transmembrane helix</keyword>
<reference evidence="2 3" key="1">
    <citation type="submission" date="2024-03" db="EMBL/GenBank/DDBJ databases">
        <title>Community enrichment and isolation of bacterial strains for fucoidan degradation.</title>
        <authorList>
            <person name="Sichert A."/>
        </authorList>
    </citation>
    <scope>NUCLEOTIDE SEQUENCE [LARGE SCALE GENOMIC DNA]</scope>
    <source>
        <strain evidence="2 3">AS76</strain>
    </source>
</reference>
<organism evidence="2 3">
    <name type="scientific">Neptuniibacter pectenicola</name>
    <dbReference type="NCBI Taxonomy" id="1806669"/>
    <lineage>
        <taxon>Bacteria</taxon>
        <taxon>Pseudomonadati</taxon>
        <taxon>Pseudomonadota</taxon>
        <taxon>Gammaproteobacteria</taxon>
        <taxon>Oceanospirillales</taxon>
        <taxon>Oceanospirillaceae</taxon>
        <taxon>Neptuniibacter</taxon>
    </lineage>
</organism>
<accession>A0ABU9TTC1</accession>
<feature type="transmembrane region" description="Helical" evidence="1">
    <location>
        <begin position="45"/>
        <end position="63"/>
    </location>
</feature>
<name>A0ABU9TTC1_9GAMM</name>
<evidence type="ECO:0000313" key="3">
    <source>
        <dbReference type="Proteomes" id="UP001449225"/>
    </source>
</evidence>
<protein>
    <submittedName>
        <fullName evidence="2">Uncharacterized protein</fullName>
    </submittedName>
</protein>
<evidence type="ECO:0000256" key="1">
    <source>
        <dbReference type="SAM" id="Phobius"/>
    </source>
</evidence>
<keyword evidence="1" id="KW-0812">Transmembrane</keyword>
<feature type="transmembrane region" description="Helical" evidence="1">
    <location>
        <begin position="12"/>
        <end position="33"/>
    </location>
</feature>
<keyword evidence="3" id="KW-1185">Reference proteome</keyword>